<dbReference type="SUPFAM" id="SSF46565">
    <property type="entry name" value="Chaperone J-domain"/>
    <property type="match status" value="1"/>
</dbReference>
<feature type="transmembrane region" description="Helical" evidence="4">
    <location>
        <begin position="75"/>
        <end position="93"/>
    </location>
</feature>
<feature type="region of interest" description="Disordered" evidence="3">
    <location>
        <begin position="131"/>
        <end position="158"/>
    </location>
</feature>
<dbReference type="EMBL" id="HE717023">
    <property type="protein sequence ID" value="CCG46756.1"/>
    <property type="molecule type" value="Genomic_DNA"/>
</dbReference>
<name>I0JRI5_HALH3</name>
<dbReference type="KEGG" id="hhd:HBHAL_4416"/>
<protein>
    <recommendedName>
        <fullName evidence="7">J domain-containing protein</fullName>
    </recommendedName>
</protein>
<keyword evidence="1" id="KW-0235">DNA replication</keyword>
<dbReference type="RefSeq" id="WP_014644641.1">
    <property type="nucleotide sequence ID" value="NC_017668.1"/>
</dbReference>
<dbReference type="eggNOG" id="COG2214">
    <property type="taxonomic scope" value="Bacteria"/>
</dbReference>
<gene>
    <name evidence="5" type="ordered locus">HBHAL_4416</name>
</gene>
<feature type="transmembrane region" description="Helical" evidence="4">
    <location>
        <begin position="31"/>
        <end position="55"/>
    </location>
</feature>
<evidence type="ECO:0000256" key="3">
    <source>
        <dbReference type="SAM" id="MobiDB-lite"/>
    </source>
</evidence>
<reference evidence="5 6" key="1">
    <citation type="journal article" date="2013" name="Environ. Microbiol.">
        <title>Chloride and organic osmolytes: a hybrid strategy to cope with elevated salinities by the moderately halophilic, chloride-dependent bacterium Halobacillus halophilus.</title>
        <authorList>
            <person name="Saum S.H."/>
            <person name="Pfeiffer F."/>
            <person name="Palm P."/>
            <person name="Rampp M."/>
            <person name="Schuster S.C."/>
            <person name="Muller V."/>
            <person name="Oesterhelt D."/>
        </authorList>
    </citation>
    <scope>NUCLEOTIDE SEQUENCE [LARGE SCALE GENOMIC DNA]</scope>
    <source>
        <strain evidence="6">ATCC 35676 / DSM 2266 / JCM 20832 / KCTC 3685 / LMG 17431 / NBRC 102448 / NCIMB 2269</strain>
    </source>
</reference>
<evidence type="ECO:0000313" key="5">
    <source>
        <dbReference type="EMBL" id="CCG46756.1"/>
    </source>
</evidence>
<evidence type="ECO:0000313" key="6">
    <source>
        <dbReference type="Proteomes" id="UP000007397"/>
    </source>
</evidence>
<accession>I0JRI5</accession>
<dbReference type="CDD" id="cd06257">
    <property type="entry name" value="DnaJ"/>
    <property type="match status" value="1"/>
</dbReference>
<sequence>MNRTYLEYTSCIFFWKYLKEEKSYERDLKIYFAYQGLGISASILLVILMGIGITLVNTWNTINGNNLNEYPLDTIFAISFLLSFGNYFFQYFAGRVIYLKIRNARWDARMDEFEDWIKEFFWVSNNESDQEFHNEEENKGNHSNEEFHNDGENQENHRNERFKKQYKEYFEEKLNSGNSEEEVINTILNKFELPLYTNDVNLIKKRYRTLVKKFHPDMPDGNAEIFKQVKSDYETLKFYFNQKKTS</sequence>
<dbReference type="AlphaFoldDB" id="I0JRI5"/>
<evidence type="ECO:0000256" key="2">
    <source>
        <dbReference type="ARBA" id="ARBA00023016"/>
    </source>
</evidence>
<dbReference type="Gene3D" id="1.10.287.110">
    <property type="entry name" value="DnaJ domain"/>
    <property type="match status" value="1"/>
</dbReference>
<keyword evidence="4" id="KW-0472">Membrane</keyword>
<keyword evidence="4" id="KW-0812">Transmembrane</keyword>
<keyword evidence="6" id="KW-1185">Reference proteome</keyword>
<evidence type="ECO:0000256" key="1">
    <source>
        <dbReference type="ARBA" id="ARBA00022705"/>
    </source>
</evidence>
<dbReference type="Proteomes" id="UP000007397">
    <property type="component" value="Chromosome"/>
</dbReference>
<keyword evidence="4" id="KW-1133">Transmembrane helix</keyword>
<keyword evidence="2" id="KW-0346">Stress response</keyword>
<dbReference type="PATRIC" id="fig|866895.3.peg.3449"/>
<evidence type="ECO:0008006" key="7">
    <source>
        <dbReference type="Google" id="ProtNLM"/>
    </source>
</evidence>
<dbReference type="InterPro" id="IPR036869">
    <property type="entry name" value="J_dom_sf"/>
</dbReference>
<dbReference type="InterPro" id="IPR001623">
    <property type="entry name" value="DnaJ_domain"/>
</dbReference>
<evidence type="ECO:0000256" key="4">
    <source>
        <dbReference type="SAM" id="Phobius"/>
    </source>
</evidence>
<dbReference type="GO" id="GO:0006260">
    <property type="term" value="P:DNA replication"/>
    <property type="evidence" value="ECO:0007669"/>
    <property type="project" value="UniProtKB-KW"/>
</dbReference>
<dbReference type="HOGENOM" id="CLU_1127824_0_0_9"/>
<dbReference type="STRING" id="866895.HBHAL_4416"/>
<proteinExistence type="predicted"/>
<organism evidence="5 6">
    <name type="scientific">Halobacillus halophilus (strain ATCC 35676 / DSM 2266 / JCM 20832 / KCTC 3685 / LMG 17431 / NBRC 102448 / NCIMB 2269)</name>
    <name type="common">Sporosarcina halophila</name>
    <dbReference type="NCBI Taxonomy" id="866895"/>
    <lineage>
        <taxon>Bacteria</taxon>
        <taxon>Bacillati</taxon>
        <taxon>Bacillota</taxon>
        <taxon>Bacilli</taxon>
        <taxon>Bacillales</taxon>
        <taxon>Bacillaceae</taxon>
        <taxon>Halobacillus</taxon>
    </lineage>
</organism>